<protein>
    <submittedName>
        <fullName evidence="2">Uncharacterized protein</fullName>
    </submittedName>
</protein>
<evidence type="ECO:0000313" key="2">
    <source>
        <dbReference type="EMBL" id="PZG19282.1"/>
    </source>
</evidence>
<dbReference type="AlphaFoldDB" id="A0A2W2E5G5"/>
<keyword evidence="3" id="KW-1185">Reference proteome</keyword>
<reference evidence="2 3" key="1">
    <citation type="submission" date="2018-01" db="EMBL/GenBank/DDBJ databases">
        <title>Draft genome sequence of Nonomuraea sp. KC333.</title>
        <authorList>
            <person name="Sahin N."/>
            <person name="Saygin H."/>
            <person name="Ay H."/>
        </authorList>
    </citation>
    <scope>NUCLEOTIDE SEQUENCE [LARGE SCALE GENOMIC DNA]</scope>
    <source>
        <strain evidence="2 3">KC333</strain>
    </source>
</reference>
<proteinExistence type="predicted"/>
<dbReference type="Proteomes" id="UP000249304">
    <property type="component" value="Unassembled WGS sequence"/>
</dbReference>
<organism evidence="2 3">
    <name type="scientific">Nonomuraea aridisoli</name>
    <dbReference type="NCBI Taxonomy" id="2070368"/>
    <lineage>
        <taxon>Bacteria</taxon>
        <taxon>Bacillati</taxon>
        <taxon>Actinomycetota</taxon>
        <taxon>Actinomycetes</taxon>
        <taxon>Streptosporangiales</taxon>
        <taxon>Streptosporangiaceae</taxon>
        <taxon>Nonomuraea</taxon>
    </lineage>
</organism>
<gene>
    <name evidence="2" type="ORF">C1J01_12555</name>
</gene>
<evidence type="ECO:0000256" key="1">
    <source>
        <dbReference type="SAM" id="MobiDB-lite"/>
    </source>
</evidence>
<dbReference type="EMBL" id="POUD01000040">
    <property type="protein sequence ID" value="PZG19282.1"/>
    <property type="molecule type" value="Genomic_DNA"/>
</dbReference>
<sequence>MTMAAMTLGSLLDPLGLDLSSAKAVGQALRLAAETTGAPAVNCANGLPAEVMEQGRAADATVVAVNPHVRWSRLYGMVSARPATQPTTGEPASGLSGGGRTPPSRARRRTP</sequence>
<accession>A0A2W2E5G5</accession>
<comment type="caution">
    <text evidence="2">The sequence shown here is derived from an EMBL/GenBank/DDBJ whole genome shotgun (WGS) entry which is preliminary data.</text>
</comment>
<evidence type="ECO:0000313" key="3">
    <source>
        <dbReference type="Proteomes" id="UP000249304"/>
    </source>
</evidence>
<name>A0A2W2E5G5_9ACTN</name>
<feature type="region of interest" description="Disordered" evidence="1">
    <location>
        <begin position="80"/>
        <end position="111"/>
    </location>
</feature>